<feature type="compositionally biased region" description="Polar residues" evidence="1">
    <location>
        <begin position="218"/>
        <end position="237"/>
    </location>
</feature>
<reference evidence="3" key="3">
    <citation type="submission" date="2025-08" db="UniProtKB">
        <authorList>
            <consortium name="RefSeq"/>
        </authorList>
    </citation>
    <scope>IDENTIFICATION</scope>
    <source>
        <strain evidence="3">NI907</strain>
    </source>
</reference>
<evidence type="ECO:0000313" key="2">
    <source>
        <dbReference type="Proteomes" id="UP000515153"/>
    </source>
</evidence>
<dbReference type="RefSeq" id="XP_030987650.1">
    <property type="nucleotide sequence ID" value="XM_031122102.1"/>
</dbReference>
<keyword evidence="2" id="KW-1185">Reference proteome</keyword>
<reference evidence="3" key="2">
    <citation type="submission" date="2019-10" db="EMBL/GenBank/DDBJ databases">
        <authorList>
            <consortium name="NCBI Genome Project"/>
        </authorList>
    </citation>
    <scope>NUCLEOTIDE SEQUENCE</scope>
    <source>
        <strain evidence="3">NI907</strain>
    </source>
</reference>
<feature type="compositionally biased region" description="Basic and acidic residues" evidence="1">
    <location>
        <begin position="298"/>
        <end position="318"/>
    </location>
</feature>
<dbReference type="Proteomes" id="UP000515153">
    <property type="component" value="Unplaced"/>
</dbReference>
<evidence type="ECO:0000256" key="1">
    <source>
        <dbReference type="SAM" id="MobiDB-lite"/>
    </source>
</evidence>
<dbReference type="AlphaFoldDB" id="A0A6P8BK99"/>
<feature type="compositionally biased region" description="Polar residues" evidence="1">
    <location>
        <begin position="319"/>
        <end position="331"/>
    </location>
</feature>
<name>A0A6P8BK99_PYRGI</name>
<gene>
    <name evidence="3" type="ORF">PgNI_02032</name>
</gene>
<feature type="region of interest" description="Disordered" evidence="1">
    <location>
        <begin position="179"/>
        <end position="259"/>
    </location>
</feature>
<feature type="compositionally biased region" description="Pro residues" evidence="1">
    <location>
        <begin position="180"/>
        <end position="190"/>
    </location>
</feature>
<organism evidence="2 3">
    <name type="scientific">Pyricularia grisea</name>
    <name type="common">Crabgrass-specific blast fungus</name>
    <name type="synonym">Magnaporthe grisea</name>
    <dbReference type="NCBI Taxonomy" id="148305"/>
    <lineage>
        <taxon>Eukaryota</taxon>
        <taxon>Fungi</taxon>
        <taxon>Dikarya</taxon>
        <taxon>Ascomycota</taxon>
        <taxon>Pezizomycotina</taxon>
        <taxon>Sordariomycetes</taxon>
        <taxon>Sordariomycetidae</taxon>
        <taxon>Magnaporthales</taxon>
        <taxon>Pyriculariaceae</taxon>
        <taxon>Pyricularia</taxon>
    </lineage>
</organism>
<protein>
    <submittedName>
        <fullName evidence="3">Uncharacterized protein</fullName>
    </submittedName>
</protein>
<sequence>MFKRWDTHTLPDRAASDAHRPQQRLSVAGLHQRAQSVTDPYHAGARQRHQQTVRPVSAEGQRRDSNPHARQLAYGAPPQSQDYGYRGPGGGGSGAVAYSPAAPTSEYRTPSAAEFYAGVWQPPSSPRHSNVPSVGGYQAPEQPVYASVPEPSVGYSYPMSPPYTPAPGVVYASPAVGYAPTPPPPTPSSPYIPYQGYQQPYQTQPFSPVSPQQPSGSYQAYQQPQVTYKQPQGQYTTYRPPVPTLNLNNHQSNAPQSGAAAQSFIAELPADEIPSSRVRPERKHAVELMADTPARKGHVLEEDTAERWADELSERLEETTIQGEESYSSSVEAPAPLRIRKSTKKTDDHSKSYTGNLMTGDVGGLDQEKQSDPAHLIHQHLWSGSRQGPTP</sequence>
<feature type="region of interest" description="Disordered" evidence="1">
    <location>
        <begin position="1"/>
        <end position="104"/>
    </location>
</feature>
<feature type="compositionally biased region" description="Polar residues" evidence="1">
    <location>
        <begin position="382"/>
        <end position="391"/>
    </location>
</feature>
<evidence type="ECO:0000313" key="3">
    <source>
        <dbReference type="RefSeq" id="XP_030987650.1"/>
    </source>
</evidence>
<feature type="region of interest" description="Disordered" evidence="1">
    <location>
        <begin position="287"/>
        <end position="391"/>
    </location>
</feature>
<feature type="compositionally biased region" description="Polar residues" evidence="1">
    <location>
        <begin position="245"/>
        <end position="259"/>
    </location>
</feature>
<dbReference type="KEGG" id="pgri:PgNI_02032"/>
<accession>A0A6P8BK99</accession>
<feature type="compositionally biased region" description="Basic and acidic residues" evidence="1">
    <location>
        <begin position="1"/>
        <end position="20"/>
    </location>
</feature>
<feature type="compositionally biased region" description="Low complexity" evidence="1">
    <location>
        <begin position="191"/>
        <end position="217"/>
    </location>
</feature>
<dbReference type="GeneID" id="41957014"/>
<reference evidence="3" key="1">
    <citation type="journal article" date="2019" name="Mol. Biol. Evol.">
        <title>Blast fungal genomes show frequent chromosomal changes, gene gains and losses, and effector gene turnover.</title>
        <authorList>
            <person name="Gomez Luciano L.B."/>
            <person name="Jason Tsai I."/>
            <person name="Chuma I."/>
            <person name="Tosa Y."/>
            <person name="Chen Y.H."/>
            <person name="Li J.Y."/>
            <person name="Li M.Y."/>
            <person name="Jade Lu M.Y."/>
            <person name="Nakayashiki H."/>
            <person name="Li W.H."/>
        </authorList>
    </citation>
    <scope>NUCLEOTIDE SEQUENCE</scope>
    <source>
        <strain evidence="3">NI907</strain>
    </source>
</reference>
<proteinExistence type="predicted"/>